<accession>A0A3B0X287</accession>
<dbReference type="GO" id="GO:0016020">
    <property type="term" value="C:membrane"/>
    <property type="evidence" value="ECO:0007669"/>
    <property type="project" value="InterPro"/>
</dbReference>
<evidence type="ECO:0000259" key="2">
    <source>
        <dbReference type="Pfam" id="PF05425"/>
    </source>
</evidence>
<feature type="transmembrane region" description="Helical" evidence="1">
    <location>
        <begin position="59"/>
        <end position="82"/>
    </location>
</feature>
<keyword evidence="1" id="KW-0812">Transmembrane</keyword>
<protein>
    <submittedName>
        <fullName evidence="3">Phosphoribosylcarboxyaminoimidazole (NCAIR) mutase</fullName>
    </submittedName>
</protein>
<dbReference type="AlphaFoldDB" id="A0A3B0X287"/>
<feature type="transmembrane region" description="Helical" evidence="1">
    <location>
        <begin position="12"/>
        <end position="39"/>
    </location>
</feature>
<dbReference type="InterPro" id="IPR008457">
    <property type="entry name" value="Cu-R_CopD_dom"/>
</dbReference>
<evidence type="ECO:0000313" key="3">
    <source>
        <dbReference type="EMBL" id="VAW55629.1"/>
    </source>
</evidence>
<feature type="transmembrane region" description="Helical" evidence="1">
    <location>
        <begin position="140"/>
        <end position="161"/>
    </location>
</feature>
<organism evidence="3">
    <name type="scientific">hydrothermal vent metagenome</name>
    <dbReference type="NCBI Taxonomy" id="652676"/>
    <lineage>
        <taxon>unclassified sequences</taxon>
        <taxon>metagenomes</taxon>
        <taxon>ecological metagenomes</taxon>
    </lineage>
</organism>
<feature type="transmembrane region" description="Helical" evidence="1">
    <location>
        <begin position="94"/>
        <end position="115"/>
    </location>
</feature>
<evidence type="ECO:0000256" key="1">
    <source>
        <dbReference type="SAM" id="Phobius"/>
    </source>
</evidence>
<reference evidence="3" key="1">
    <citation type="submission" date="2018-06" db="EMBL/GenBank/DDBJ databases">
        <authorList>
            <person name="Zhirakovskaya E."/>
        </authorList>
    </citation>
    <scope>NUCLEOTIDE SEQUENCE</scope>
</reference>
<proteinExistence type="predicted"/>
<sequence>MMRIHLHQNIELIMFYSVAFHLLAAVIWVGGMFFAYNALRPAAAQVLEPPLRLELWVQVFRRFFVWVWLSIAILLATGYWMLFNYFGGFASAGIHIHIMHGGGLLMVAIYLHVFFAPYRRLKQAVIIQDYPLAGAQLNQIRQLIGLNTMLGLIVIAVASAGRYI</sequence>
<dbReference type="EMBL" id="UOFE01000049">
    <property type="protein sequence ID" value="VAW55629.1"/>
    <property type="molecule type" value="Genomic_DNA"/>
</dbReference>
<keyword evidence="1" id="KW-0472">Membrane</keyword>
<name>A0A3B0X287_9ZZZZ</name>
<gene>
    <name evidence="3" type="ORF">MNBD_GAMMA05-2193</name>
</gene>
<feature type="domain" description="Copper resistance protein D" evidence="2">
    <location>
        <begin position="58"/>
        <end position="159"/>
    </location>
</feature>
<dbReference type="Pfam" id="PF05425">
    <property type="entry name" value="CopD"/>
    <property type="match status" value="1"/>
</dbReference>
<keyword evidence="1" id="KW-1133">Transmembrane helix</keyword>